<evidence type="ECO:0000313" key="2">
    <source>
        <dbReference type="EMBL" id="TCP91177.1"/>
    </source>
</evidence>
<dbReference type="SUPFAM" id="SSF46689">
    <property type="entry name" value="Homeodomain-like"/>
    <property type="match status" value="1"/>
</dbReference>
<proteinExistence type="predicted"/>
<dbReference type="Gene3D" id="3.40.50.300">
    <property type="entry name" value="P-loop containing nucleotide triphosphate hydrolases"/>
    <property type="match status" value="1"/>
</dbReference>
<dbReference type="InterPro" id="IPR009057">
    <property type="entry name" value="Homeodomain-like_sf"/>
</dbReference>
<name>A0A4R2SMD4_9PAST</name>
<feature type="domain" description="DNA binding HTH" evidence="1">
    <location>
        <begin position="417"/>
        <end position="454"/>
    </location>
</feature>
<dbReference type="PRINTS" id="PR01590">
    <property type="entry name" value="HTHFIS"/>
</dbReference>
<dbReference type="Proteomes" id="UP000295763">
    <property type="component" value="Unassembled WGS sequence"/>
</dbReference>
<gene>
    <name evidence="2" type="ORF">EDC44_13713</name>
</gene>
<sequence length="460" mass="54068">MVLAELLLALIKENHNKDKVAAIIQYLKEQYNDIQVAYFSYSAVDKGLIELNGFTHFKQNDYMNPLVLSFAENRKFLSNKVVSYPDDSSFKQYSQKWGGDKYCVLFPIRNIGIFAIYGKDKVRLNNNTFLSELSLIAESFLNMALLHQANRQLEEQCLYFSQALNKNRLHDYELHQRNYIEQHWIDETASGKRFKRRLADLALYDRNVAMVAEAGYGKRHLVNIIHQLRSLGLTELKEIDLLQVNNVIQLNEIIKHKFELIQRDKKDTLLINNIECLTDYLIERLIKLLSQEKLMNSQVKIILTVTNTFFMDKQNQLRFFSEDKIILPNRIAAVENRELFLRQFAQSSNIDMLSHDVVLHIVNEKRISEIKQMKFLVTLAFNRCGSFSSIKKSDIDDILSQRDWYQPDSLEWNVAFYERSLIRQSLVKSNWSQRISAEKLNIPRRTLNYKCQKYGLRKNG</sequence>
<accession>A0A4R2SMD4</accession>
<evidence type="ECO:0000259" key="1">
    <source>
        <dbReference type="Pfam" id="PF02954"/>
    </source>
</evidence>
<keyword evidence="3" id="KW-1185">Reference proteome</keyword>
<dbReference type="AlphaFoldDB" id="A0A4R2SMD4"/>
<reference evidence="2 3" key="1">
    <citation type="submission" date="2019-03" db="EMBL/GenBank/DDBJ databases">
        <title>Genomic Encyclopedia of Type Strains, Phase IV (KMG-IV): sequencing the most valuable type-strain genomes for metagenomic binning, comparative biology and taxonomic classification.</title>
        <authorList>
            <person name="Goeker M."/>
        </authorList>
    </citation>
    <scope>NUCLEOTIDE SEQUENCE [LARGE SCALE GENOMIC DNA]</scope>
    <source>
        <strain evidence="2 3">DSM 28404</strain>
    </source>
</reference>
<dbReference type="EMBL" id="SLYB01000037">
    <property type="protein sequence ID" value="TCP91177.1"/>
    <property type="molecule type" value="Genomic_DNA"/>
</dbReference>
<organism evidence="2 3">
    <name type="scientific">Cricetibacter osteomyelitidis</name>
    <dbReference type="NCBI Taxonomy" id="1521931"/>
    <lineage>
        <taxon>Bacteria</taxon>
        <taxon>Pseudomonadati</taxon>
        <taxon>Pseudomonadota</taxon>
        <taxon>Gammaproteobacteria</taxon>
        <taxon>Pasteurellales</taxon>
        <taxon>Pasteurellaceae</taxon>
        <taxon>Cricetibacter</taxon>
    </lineage>
</organism>
<dbReference type="InterPro" id="IPR002197">
    <property type="entry name" value="HTH_Fis"/>
</dbReference>
<dbReference type="OrthoDB" id="9804019at2"/>
<dbReference type="Pfam" id="PF02954">
    <property type="entry name" value="HTH_8"/>
    <property type="match status" value="1"/>
</dbReference>
<dbReference type="InterPro" id="IPR027417">
    <property type="entry name" value="P-loop_NTPase"/>
</dbReference>
<dbReference type="SUPFAM" id="SSF52540">
    <property type="entry name" value="P-loop containing nucleoside triphosphate hydrolases"/>
    <property type="match status" value="1"/>
</dbReference>
<dbReference type="RefSeq" id="WP_131979223.1">
    <property type="nucleotide sequence ID" value="NZ_SLYB01000037.1"/>
</dbReference>
<dbReference type="GO" id="GO:0043565">
    <property type="term" value="F:sequence-specific DNA binding"/>
    <property type="evidence" value="ECO:0007669"/>
    <property type="project" value="InterPro"/>
</dbReference>
<dbReference type="Gene3D" id="1.10.10.60">
    <property type="entry name" value="Homeodomain-like"/>
    <property type="match status" value="1"/>
</dbReference>
<comment type="caution">
    <text evidence="2">The sequence shown here is derived from an EMBL/GenBank/DDBJ whole genome shotgun (WGS) entry which is preliminary data.</text>
</comment>
<evidence type="ECO:0000313" key="3">
    <source>
        <dbReference type="Proteomes" id="UP000295763"/>
    </source>
</evidence>
<protein>
    <submittedName>
        <fullName evidence="2">Transcriptional regulator with AAA-type ATPase domain</fullName>
    </submittedName>
</protein>